<feature type="region of interest" description="Disordered" evidence="1">
    <location>
        <begin position="251"/>
        <end position="271"/>
    </location>
</feature>
<evidence type="ECO:0000313" key="3">
    <source>
        <dbReference type="Proteomes" id="UP001199106"/>
    </source>
</evidence>
<dbReference type="EMBL" id="JAANER010000001">
    <property type="protein sequence ID" value="KAG9195161.1"/>
    <property type="molecule type" value="Genomic_DNA"/>
</dbReference>
<sequence>MPQPRAKPRNEHRGYGLGPRAPSRYLLFPAHANVTAVELLAYLPNGVHCADIVYRLITNGASPHLLWSIVNTHRDLLVEWNQNSCRQGIYEAMHRGGYKNWRFKAHQTFHESRELTWDANNLDVTGYSTSGPGGAKRTPSGDIPFKNLAVDMRHEPQGYDALDFTRVVKYCANNPYEPWFYPRDYDAVLRLVGGAAPVRHEHSDREVFRRWTGVSPPPPLSASTNALLVVDKRDTEHKRKRLSNIVVDMPRSKKQKRTDTMPSAAPSMCGTPASWIQKENMRPRNRTKRTLRIEEEPMFEEIAGDEDVMIQASQYLQATAYVAPPENAILPWKKALELDDGTIDLAFASEGRVGETDPYSAYAFGSPRHTPPYRQLYRIELPDPADVSEWAENLRWTFAQNTLFRYPCRPDAWNESPEHVERIVHVRRNQGWASEEFLAEG</sequence>
<dbReference type="AlphaFoldDB" id="A0AAD4IHV6"/>
<protein>
    <submittedName>
        <fullName evidence="2">Uncharacterized protein</fullName>
    </submittedName>
</protein>
<keyword evidence="3" id="KW-1185">Reference proteome</keyword>
<organism evidence="2 3">
    <name type="scientific">Alternaria panax</name>
    <dbReference type="NCBI Taxonomy" id="48097"/>
    <lineage>
        <taxon>Eukaryota</taxon>
        <taxon>Fungi</taxon>
        <taxon>Dikarya</taxon>
        <taxon>Ascomycota</taxon>
        <taxon>Pezizomycotina</taxon>
        <taxon>Dothideomycetes</taxon>
        <taxon>Pleosporomycetidae</taxon>
        <taxon>Pleosporales</taxon>
        <taxon>Pleosporineae</taxon>
        <taxon>Pleosporaceae</taxon>
        <taxon>Alternaria</taxon>
        <taxon>Alternaria sect. Panax</taxon>
    </lineage>
</organism>
<evidence type="ECO:0000313" key="2">
    <source>
        <dbReference type="EMBL" id="KAG9195161.1"/>
    </source>
</evidence>
<dbReference type="Proteomes" id="UP001199106">
    <property type="component" value="Unassembled WGS sequence"/>
</dbReference>
<proteinExistence type="predicted"/>
<gene>
    <name evidence="2" type="ORF">G6011_00281</name>
</gene>
<comment type="caution">
    <text evidence="2">The sequence shown here is derived from an EMBL/GenBank/DDBJ whole genome shotgun (WGS) entry which is preliminary data.</text>
</comment>
<reference evidence="2" key="1">
    <citation type="submission" date="2021-07" db="EMBL/GenBank/DDBJ databases">
        <title>Genome Resource of American Ginseng Black Spot Pathogen Alternaria panax.</title>
        <authorList>
            <person name="Qiu C."/>
            <person name="Wang W."/>
            <person name="Liu Z."/>
        </authorList>
    </citation>
    <scope>NUCLEOTIDE SEQUENCE</scope>
    <source>
        <strain evidence="2">BNCC115425</strain>
    </source>
</reference>
<name>A0AAD4IHV6_9PLEO</name>
<accession>A0AAD4IHV6</accession>
<evidence type="ECO:0000256" key="1">
    <source>
        <dbReference type="SAM" id="MobiDB-lite"/>
    </source>
</evidence>